<accession>A0ABV7MTZ2</accession>
<dbReference type="PANTHER" id="PTHR43806">
    <property type="entry name" value="PEPTIDASE S8"/>
    <property type="match status" value="1"/>
</dbReference>
<evidence type="ECO:0000256" key="1">
    <source>
        <dbReference type="ARBA" id="ARBA00011073"/>
    </source>
</evidence>
<evidence type="ECO:0000256" key="2">
    <source>
        <dbReference type="ARBA" id="ARBA00022670"/>
    </source>
</evidence>
<gene>
    <name evidence="9" type="ORF">ACFOJ9_23690</name>
</gene>
<name>A0ABV7MTZ2_9HYPH</name>
<dbReference type="Gene3D" id="3.40.50.200">
    <property type="entry name" value="Peptidase S8/S53 domain"/>
    <property type="match status" value="1"/>
</dbReference>
<dbReference type="InterPro" id="IPR040483">
    <property type="entry name" value="PatG_dom"/>
</dbReference>
<evidence type="ECO:0000256" key="5">
    <source>
        <dbReference type="PROSITE-ProRule" id="PRU01240"/>
    </source>
</evidence>
<dbReference type="InterPro" id="IPR023828">
    <property type="entry name" value="Peptidase_S8_Ser-AS"/>
</dbReference>
<dbReference type="PRINTS" id="PR00723">
    <property type="entry name" value="SUBTILISIN"/>
</dbReference>
<sequence>MHAALKQRPGCAEICIAVLDGPVDLAHPCFAGALLQAPFGQSPAPRAGCPATDHGTHVASIIFGQPGGPVPGIAPGCRGIALPVFGSRANAALTCSQLDLARALTLAVERGAHVINISGGQLDFSLDPEPLLREALNRCEEAGILVVAAAGNDSCDCPHTPASYPTVLAVGAADENGDPLRSSNWSAAYAATGLLAPGKNVLGAAVGGGTIRLSGTSFATPIVSGHAALLLCEQIAAGGVAAPLAVRAALLESASNCSPETALTCLAGRLNPAGAKTLLKRRRLVMESIGDTTHTLVTEDLTRPVRASGESQPDFGAELQPAPPALSVSGRAGSVTASCGDGGCGCGGKAGGCGRGGAKPEKQLVYALGNIGFDFGSESRRDSIFQFMLDEDKNEKFTVAKLIAYLKKTPEEIERLIWTLTIDGTPAYALQPAGAFAYQTYANLIAAFEAQEKGDLSLVAVPGVSVGSLRLMSGETVPLLFPSSRGIVEWDIKKVARKAIGLQSDKAEPEDAGVLRQVTTFFEDYTAMTTRRYRNLGVAGRDRALNYAALDADELIKFVKDQHGIQLVLDEIKVSRSVACRTGAECFDVAMHFFVPSDTTASIRVIQYTVDVGDIIPVRIGKASTWSERPRN</sequence>
<dbReference type="PROSITE" id="PS51892">
    <property type="entry name" value="SUBTILASE"/>
    <property type="match status" value="1"/>
</dbReference>
<dbReference type="EMBL" id="JBHRVD010000001">
    <property type="protein sequence ID" value="MFC3324744.1"/>
    <property type="molecule type" value="Genomic_DNA"/>
</dbReference>
<dbReference type="Pfam" id="PF00082">
    <property type="entry name" value="Peptidase_S8"/>
    <property type="match status" value="1"/>
</dbReference>
<keyword evidence="2 5" id="KW-0645">Protease</keyword>
<evidence type="ECO:0000259" key="7">
    <source>
        <dbReference type="Pfam" id="PF18047"/>
    </source>
</evidence>
<evidence type="ECO:0000259" key="8">
    <source>
        <dbReference type="Pfam" id="PF18065"/>
    </source>
</evidence>
<dbReference type="GO" id="GO:0008233">
    <property type="term" value="F:peptidase activity"/>
    <property type="evidence" value="ECO:0007669"/>
    <property type="project" value="UniProtKB-KW"/>
</dbReference>
<dbReference type="InterPro" id="IPR050131">
    <property type="entry name" value="Peptidase_S8_subtilisin-like"/>
</dbReference>
<feature type="domain" description="Peptidase S8/S53" evidence="6">
    <location>
        <begin position="14"/>
        <end position="256"/>
    </location>
</feature>
<keyword evidence="4 5" id="KW-0720">Serine protease</keyword>
<dbReference type="InterPro" id="IPR000209">
    <property type="entry name" value="Peptidase_S8/S53_dom"/>
</dbReference>
<dbReference type="InterPro" id="IPR036852">
    <property type="entry name" value="Peptidase_S8/S53_dom_sf"/>
</dbReference>
<evidence type="ECO:0000313" key="9">
    <source>
        <dbReference type="EMBL" id="MFC3324744.1"/>
    </source>
</evidence>
<feature type="active site" description="Charge relay system" evidence="5">
    <location>
        <position position="217"/>
    </location>
</feature>
<feature type="domain" description="PatG" evidence="7">
    <location>
        <begin position="365"/>
        <end position="460"/>
    </location>
</feature>
<dbReference type="Pfam" id="PF18065">
    <property type="entry name" value="PatG_C"/>
    <property type="match status" value="1"/>
</dbReference>
<dbReference type="PROSITE" id="PS00138">
    <property type="entry name" value="SUBTILASE_SER"/>
    <property type="match status" value="1"/>
</dbReference>
<organism evidence="9 10">
    <name type="scientific">Mesorhizobium cantuariense</name>
    <dbReference type="NCBI Taxonomy" id="1300275"/>
    <lineage>
        <taxon>Bacteria</taxon>
        <taxon>Pseudomonadati</taxon>
        <taxon>Pseudomonadota</taxon>
        <taxon>Alphaproteobacteria</taxon>
        <taxon>Hyphomicrobiales</taxon>
        <taxon>Phyllobacteriaceae</taxon>
        <taxon>Mesorhizobium</taxon>
    </lineage>
</organism>
<dbReference type="RefSeq" id="WP_378981845.1">
    <property type="nucleotide sequence ID" value="NZ_JBHRVD010000001.1"/>
</dbReference>
<reference evidence="10" key="1">
    <citation type="journal article" date="2019" name="Int. J. Syst. Evol. Microbiol.">
        <title>The Global Catalogue of Microorganisms (GCM) 10K type strain sequencing project: providing services to taxonomists for standard genome sequencing and annotation.</title>
        <authorList>
            <consortium name="The Broad Institute Genomics Platform"/>
            <consortium name="The Broad Institute Genome Sequencing Center for Infectious Disease"/>
            <person name="Wu L."/>
            <person name="Ma J."/>
        </authorList>
    </citation>
    <scope>NUCLEOTIDE SEQUENCE [LARGE SCALE GENOMIC DNA]</scope>
    <source>
        <strain evidence="10">ICMP 19515</strain>
    </source>
</reference>
<dbReference type="GO" id="GO:0006508">
    <property type="term" value="P:proteolysis"/>
    <property type="evidence" value="ECO:0007669"/>
    <property type="project" value="UniProtKB-KW"/>
</dbReference>
<keyword evidence="3 5" id="KW-0378">Hydrolase</keyword>
<dbReference type="PANTHER" id="PTHR43806:SF11">
    <property type="entry name" value="CEREVISIN-RELATED"/>
    <property type="match status" value="1"/>
</dbReference>
<evidence type="ECO:0000259" key="6">
    <source>
        <dbReference type="Pfam" id="PF00082"/>
    </source>
</evidence>
<dbReference type="InterPro" id="IPR040636">
    <property type="entry name" value="PatG_C"/>
</dbReference>
<dbReference type="InterPro" id="IPR015500">
    <property type="entry name" value="Peptidase_S8_subtilisin-rel"/>
</dbReference>
<dbReference type="NCBIfam" id="TIGR03895">
    <property type="entry name" value="protease_PatA"/>
    <property type="match status" value="1"/>
</dbReference>
<comment type="similarity">
    <text evidence="1 5">Belongs to the peptidase S8 family.</text>
</comment>
<dbReference type="Proteomes" id="UP001595648">
    <property type="component" value="Unassembled WGS sequence"/>
</dbReference>
<evidence type="ECO:0000256" key="4">
    <source>
        <dbReference type="ARBA" id="ARBA00022825"/>
    </source>
</evidence>
<keyword evidence="10" id="KW-1185">Reference proteome</keyword>
<evidence type="ECO:0000313" key="10">
    <source>
        <dbReference type="Proteomes" id="UP001595648"/>
    </source>
</evidence>
<comment type="caution">
    <text evidence="9">The sequence shown here is derived from an EMBL/GenBank/DDBJ whole genome shotgun (WGS) entry which is preliminary data.</text>
</comment>
<dbReference type="InterPro" id="IPR023830">
    <property type="entry name" value="Peptidase_S8A_PatG"/>
</dbReference>
<dbReference type="Pfam" id="PF18047">
    <property type="entry name" value="PatG_D"/>
    <property type="match status" value="1"/>
</dbReference>
<feature type="active site" description="Charge relay system" evidence="5">
    <location>
        <position position="54"/>
    </location>
</feature>
<protein>
    <submittedName>
        <fullName evidence="9">PatA/PatG family cyanobactin maturation protease</fullName>
    </submittedName>
</protein>
<proteinExistence type="inferred from homology"/>
<feature type="domain" description="PatG C-terminal" evidence="8">
    <location>
        <begin position="526"/>
        <end position="626"/>
    </location>
</feature>
<dbReference type="SUPFAM" id="SSF52743">
    <property type="entry name" value="Subtilisin-like"/>
    <property type="match status" value="1"/>
</dbReference>
<feature type="active site" description="Charge relay system" evidence="5">
    <location>
        <position position="20"/>
    </location>
</feature>
<evidence type="ECO:0000256" key="3">
    <source>
        <dbReference type="ARBA" id="ARBA00022801"/>
    </source>
</evidence>